<evidence type="ECO:0000256" key="6">
    <source>
        <dbReference type="ARBA" id="ARBA00022692"/>
    </source>
</evidence>
<sequence>MWMHCELSYTATAFRPCSFLLSLLDLFQLPRKEREKKLSWIEDAGYYNSKPCSNLGGTHRTDFFCSRSGNLISGMVVVSPVPTFYRIFKNKSTESFDSFPYTLFFSCLIQVYTMKLILLINLGIFGSLLLISNLFIKESKRDQITGGICASLAVAVFIAPLTIIRQVIRTKSVEYMPVSLSIFLTLSAVAWFSYGVLLGDLFVAIPNVFGFLLGVGQIIIYLMYMNHDKERCSKIGNQGTEAPADMEVPEAKSNSCELAQVNGHVKVLPVTGHMKVLPVTGHMKVLPGTVYVRVLPATGHEKVLLVTAHEKVLTATGHVKVLPDGRA</sequence>
<evidence type="ECO:0000313" key="11">
    <source>
        <dbReference type="EMBL" id="KAG6503259.1"/>
    </source>
</evidence>
<accession>A0A8J5L0U3</accession>
<evidence type="ECO:0000256" key="2">
    <source>
        <dbReference type="ARBA" id="ARBA00007809"/>
    </source>
</evidence>
<evidence type="ECO:0000256" key="10">
    <source>
        <dbReference type="RuleBase" id="RU910715"/>
    </source>
</evidence>
<organism evidence="11 12">
    <name type="scientific">Zingiber officinale</name>
    <name type="common">Ginger</name>
    <name type="synonym">Amomum zingiber</name>
    <dbReference type="NCBI Taxonomy" id="94328"/>
    <lineage>
        <taxon>Eukaryota</taxon>
        <taxon>Viridiplantae</taxon>
        <taxon>Streptophyta</taxon>
        <taxon>Embryophyta</taxon>
        <taxon>Tracheophyta</taxon>
        <taxon>Spermatophyta</taxon>
        <taxon>Magnoliopsida</taxon>
        <taxon>Liliopsida</taxon>
        <taxon>Zingiberales</taxon>
        <taxon>Zingiberaceae</taxon>
        <taxon>Zingiber</taxon>
    </lineage>
</organism>
<comment type="caution">
    <text evidence="10">Lacks conserved residue(s) required for the propagation of feature annotation.</text>
</comment>
<protein>
    <recommendedName>
        <fullName evidence="10">Bidirectional sugar transporter SWEET</fullName>
    </recommendedName>
</protein>
<feature type="transmembrane region" description="Helical" evidence="10">
    <location>
        <begin position="116"/>
        <end position="136"/>
    </location>
</feature>
<keyword evidence="3 10" id="KW-0813">Transport</keyword>
<evidence type="ECO:0000256" key="1">
    <source>
        <dbReference type="ARBA" id="ARBA00004651"/>
    </source>
</evidence>
<comment type="caution">
    <text evidence="11">The sequence shown here is derived from an EMBL/GenBank/DDBJ whole genome shotgun (WGS) entry which is preliminary data.</text>
</comment>
<keyword evidence="7" id="KW-0677">Repeat</keyword>
<dbReference type="PANTHER" id="PTHR10791">
    <property type="entry name" value="RAG1-ACTIVATING PROTEIN 1"/>
    <property type="match status" value="1"/>
</dbReference>
<evidence type="ECO:0000256" key="4">
    <source>
        <dbReference type="ARBA" id="ARBA00022475"/>
    </source>
</evidence>
<gene>
    <name evidence="11" type="ORF">ZIOFF_035570</name>
</gene>
<evidence type="ECO:0000313" key="12">
    <source>
        <dbReference type="Proteomes" id="UP000734854"/>
    </source>
</evidence>
<dbReference type="GO" id="GO:0051119">
    <property type="term" value="F:sugar transmembrane transporter activity"/>
    <property type="evidence" value="ECO:0007669"/>
    <property type="project" value="InterPro"/>
</dbReference>
<evidence type="ECO:0000256" key="9">
    <source>
        <dbReference type="ARBA" id="ARBA00023136"/>
    </source>
</evidence>
<name>A0A8J5L0U3_ZINOF</name>
<dbReference type="InterPro" id="IPR004316">
    <property type="entry name" value="SWEET_rpt"/>
</dbReference>
<comment type="function">
    <text evidence="10">Mediates both low-affinity uptake and efflux of sugar across the membrane.</text>
</comment>
<evidence type="ECO:0000256" key="7">
    <source>
        <dbReference type="ARBA" id="ARBA00022737"/>
    </source>
</evidence>
<feature type="transmembrane region" description="Helical" evidence="10">
    <location>
        <begin position="175"/>
        <end position="197"/>
    </location>
</feature>
<dbReference type="Pfam" id="PF03083">
    <property type="entry name" value="MtN3_slv"/>
    <property type="match status" value="1"/>
</dbReference>
<dbReference type="FunFam" id="1.20.1280.290:FF:000003">
    <property type="entry name" value="Bidirectional sugar transporter SWEET"/>
    <property type="match status" value="1"/>
</dbReference>
<feature type="transmembrane region" description="Helical" evidence="10">
    <location>
        <begin position="142"/>
        <end position="163"/>
    </location>
</feature>
<proteinExistence type="inferred from homology"/>
<keyword evidence="5 10" id="KW-0762">Sugar transport</keyword>
<keyword evidence="9 10" id="KW-0472">Membrane</keyword>
<reference evidence="11 12" key="1">
    <citation type="submission" date="2020-08" db="EMBL/GenBank/DDBJ databases">
        <title>Plant Genome Project.</title>
        <authorList>
            <person name="Zhang R.-G."/>
        </authorList>
    </citation>
    <scope>NUCLEOTIDE SEQUENCE [LARGE SCALE GENOMIC DNA]</scope>
    <source>
        <tissue evidence="11">Rhizome</tissue>
    </source>
</reference>
<evidence type="ECO:0000256" key="3">
    <source>
        <dbReference type="ARBA" id="ARBA00022448"/>
    </source>
</evidence>
<comment type="subcellular location">
    <subcellularLocation>
        <location evidence="1">Cell membrane</location>
        <topology evidence="1">Multi-pass membrane protein</topology>
    </subcellularLocation>
</comment>
<keyword evidence="4" id="KW-1003">Cell membrane</keyword>
<evidence type="ECO:0000256" key="8">
    <source>
        <dbReference type="ARBA" id="ARBA00022989"/>
    </source>
</evidence>
<keyword evidence="12" id="KW-1185">Reference proteome</keyword>
<dbReference type="InterPro" id="IPR047664">
    <property type="entry name" value="SWEET"/>
</dbReference>
<dbReference type="GO" id="GO:0005886">
    <property type="term" value="C:plasma membrane"/>
    <property type="evidence" value="ECO:0007669"/>
    <property type="project" value="UniProtKB-SubCell"/>
</dbReference>
<evidence type="ECO:0000256" key="5">
    <source>
        <dbReference type="ARBA" id="ARBA00022597"/>
    </source>
</evidence>
<keyword evidence="6 10" id="KW-0812">Transmembrane</keyword>
<feature type="transmembrane region" description="Helical" evidence="10">
    <location>
        <begin position="203"/>
        <end position="224"/>
    </location>
</feature>
<dbReference type="EMBL" id="JACMSC010000010">
    <property type="protein sequence ID" value="KAG6503259.1"/>
    <property type="molecule type" value="Genomic_DNA"/>
</dbReference>
<dbReference type="Gene3D" id="1.20.1280.290">
    <property type="match status" value="2"/>
</dbReference>
<dbReference type="Proteomes" id="UP000734854">
    <property type="component" value="Unassembled WGS sequence"/>
</dbReference>
<comment type="similarity">
    <text evidence="2 10">Belongs to the SWEET sugar transporter family.</text>
</comment>
<dbReference type="PANTHER" id="PTHR10791:SF22">
    <property type="entry name" value="BIDIRECTIONAL SUGAR TRANSPORTER SWEET11"/>
    <property type="match status" value="1"/>
</dbReference>
<keyword evidence="8 10" id="KW-1133">Transmembrane helix</keyword>
<dbReference type="AlphaFoldDB" id="A0A8J5L0U3"/>